<dbReference type="SUPFAM" id="SSF56784">
    <property type="entry name" value="HAD-like"/>
    <property type="match status" value="1"/>
</dbReference>
<protein>
    <submittedName>
        <fullName evidence="1">HAD family phosphatase</fullName>
    </submittedName>
</protein>
<dbReference type="InterPro" id="IPR006439">
    <property type="entry name" value="HAD-SF_hydro_IA"/>
</dbReference>
<sequence>MAIEQSKPTVIIDFGGVLYAINFNRCVDSFKELGIADFENHYSKASQSGLFQDFEKGLLKVDQFLNKLNTQIEVQLDKEKVISAWNSLLVGYLDENLSVLTEMSKDYNLILLSNTNEIHHAQFSLELVELHNKKFEELFDEVVFSHQVKMRKPDVEVYDLVKSHIPQNSKVVFIDDSIQNVESAEKMGISSFHFAQNQSLKDQLPGILAKLNE</sequence>
<dbReference type="Pfam" id="PF13419">
    <property type="entry name" value="HAD_2"/>
    <property type="match status" value="1"/>
</dbReference>
<proteinExistence type="predicted"/>
<dbReference type="EMBL" id="WACR01000009">
    <property type="protein sequence ID" value="KAB1063185.1"/>
    <property type="molecule type" value="Genomic_DNA"/>
</dbReference>
<accession>A0A6N6M2C1</accession>
<dbReference type="InterPro" id="IPR036412">
    <property type="entry name" value="HAD-like_sf"/>
</dbReference>
<dbReference type="OrthoDB" id="9797415at2"/>
<dbReference type="PANTHER" id="PTHR43611">
    <property type="entry name" value="ALPHA-D-GLUCOSE 1-PHOSPHATE PHOSPHATASE"/>
    <property type="match status" value="1"/>
</dbReference>
<dbReference type="Gene3D" id="3.40.50.1000">
    <property type="entry name" value="HAD superfamily/HAD-like"/>
    <property type="match status" value="1"/>
</dbReference>
<evidence type="ECO:0000313" key="1">
    <source>
        <dbReference type="EMBL" id="KAB1063185.1"/>
    </source>
</evidence>
<evidence type="ECO:0000313" key="2">
    <source>
        <dbReference type="Proteomes" id="UP000435357"/>
    </source>
</evidence>
<dbReference type="SFLD" id="SFLDG01129">
    <property type="entry name" value="C1.5:_HAD__Beta-PGM__Phosphata"/>
    <property type="match status" value="1"/>
</dbReference>
<keyword evidence="2" id="KW-1185">Reference proteome</keyword>
<dbReference type="NCBIfam" id="TIGR01509">
    <property type="entry name" value="HAD-SF-IA-v3"/>
    <property type="match status" value="1"/>
</dbReference>
<dbReference type="Gene3D" id="1.10.150.240">
    <property type="entry name" value="Putative phosphatase, domain 2"/>
    <property type="match status" value="1"/>
</dbReference>
<comment type="caution">
    <text evidence="1">The sequence shown here is derived from an EMBL/GenBank/DDBJ whole genome shotgun (WGS) entry which is preliminary data.</text>
</comment>
<dbReference type="RefSeq" id="WP_151169236.1">
    <property type="nucleotide sequence ID" value="NZ_WACR01000009.1"/>
</dbReference>
<dbReference type="AlphaFoldDB" id="A0A6N6M2C1"/>
<dbReference type="PANTHER" id="PTHR43611:SF3">
    <property type="entry name" value="FLAVIN MONONUCLEOTIDE HYDROLASE 1, CHLOROPLATIC"/>
    <property type="match status" value="1"/>
</dbReference>
<dbReference type="CDD" id="cd02603">
    <property type="entry name" value="HAD_sEH-N_like"/>
    <property type="match status" value="1"/>
</dbReference>
<name>A0A6N6M2C1_9FLAO</name>
<reference evidence="1 2" key="1">
    <citation type="submission" date="2019-09" db="EMBL/GenBank/DDBJ databases">
        <title>Genomes of Cryomorphaceae.</title>
        <authorList>
            <person name="Bowman J.P."/>
        </authorList>
    </citation>
    <scope>NUCLEOTIDE SEQUENCE [LARGE SCALE GENOMIC DNA]</scope>
    <source>
        <strain evidence="1 2">KCTC 52047</strain>
    </source>
</reference>
<dbReference type="InterPro" id="IPR023214">
    <property type="entry name" value="HAD_sf"/>
</dbReference>
<gene>
    <name evidence="1" type="ORF">F3059_11115</name>
</gene>
<dbReference type="Proteomes" id="UP000435357">
    <property type="component" value="Unassembled WGS sequence"/>
</dbReference>
<dbReference type="SFLD" id="SFLDS00003">
    <property type="entry name" value="Haloacid_Dehalogenase"/>
    <property type="match status" value="1"/>
</dbReference>
<dbReference type="InterPro" id="IPR023198">
    <property type="entry name" value="PGP-like_dom2"/>
</dbReference>
<organism evidence="1 2">
    <name type="scientific">Salibacter halophilus</name>
    <dbReference type="NCBI Taxonomy" id="1803916"/>
    <lineage>
        <taxon>Bacteria</taxon>
        <taxon>Pseudomonadati</taxon>
        <taxon>Bacteroidota</taxon>
        <taxon>Flavobacteriia</taxon>
        <taxon>Flavobacteriales</taxon>
        <taxon>Salibacteraceae</taxon>
        <taxon>Salibacter</taxon>
    </lineage>
</organism>
<dbReference type="InterPro" id="IPR041492">
    <property type="entry name" value="HAD_2"/>
</dbReference>